<keyword evidence="3" id="KW-1185">Reference proteome</keyword>
<comment type="caution">
    <text evidence="2">The sequence shown here is derived from an EMBL/GenBank/DDBJ whole genome shotgun (WGS) entry which is preliminary data.</text>
</comment>
<feature type="region of interest" description="Disordered" evidence="1">
    <location>
        <begin position="44"/>
        <end position="81"/>
    </location>
</feature>
<sequence length="81" mass="8525">MSRPFFVVQLNSHPSRSSTMKKSLTLTAALAVILTAPVAGVVRRQRAAAPRDAQPRPAGQGAQLGLALTRAEPQHPSAWGA</sequence>
<dbReference type="Proteomes" id="UP000272888">
    <property type="component" value="Unassembled WGS sequence"/>
</dbReference>
<organism evidence="2 3">
    <name type="scientific">Corallococcus llansteffanensis</name>
    <dbReference type="NCBI Taxonomy" id="2316731"/>
    <lineage>
        <taxon>Bacteria</taxon>
        <taxon>Pseudomonadati</taxon>
        <taxon>Myxococcota</taxon>
        <taxon>Myxococcia</taxon>
        <taxon>Myxococcales</taxon>
        <taxon>Cystobacterineae</taxon>
        <taxon>Myxococcaceae</taxon>
        <taxon>Corallococcus</taxon>
    </lineage>
</organism>
<evidence type="ECO:0000313" key="3">
    <source>
        <dbReference type="Proteomes" id="UP000272888"/>
    </source>
</evidence>
<dbReference type="EMBL" id="RAWB01000095">
    <property type="protein sequence ID" value="RKH61459.1"/>
    <property type="molecule type" value="Genomic_DNA"/>
</dbReference>
<evidence type="ECO:0000313" key="2">
    <source>
        <dbReference type="EMBL" id="RKH61459.1"/>
    </source>
</evidence>
<reference evidence="3" key="1">
    <citation type="submission" date="2018-09" db="EMBL/GenBank/DDBJ databases">
        <authorList>
            <person name="Livingstone P.G."/>
            <person name="Whitworth D.E."/>
        </authorList>
    </citation>
    <scope>NUCLEOTIDE SEQUENCE [LARGE SCALE GENOMIC DNA]</scope>
    <source>
        <strain evidence="3">CA051B</strain>
    </source>
</reference>
<proteinExistence type="predicted"/>
<name>A0A3A8PYB7_9BACT</name>
<feature type="compositionally biased region" description="Low complexity" evidence="1">
    <location>
        <begin position="44"/>
        <end position="60"/>
    </location>
</feature>
<evidence type="ECO:0000256" key="1">
    <source>
        <dbReference type="SAM" id="MobiDB-lite"/>
    </source>
</evidence>
<accession>A0A3A8PYB7</accession>
<dbReference type="AlphaFoldDB" id="A0A3A8PYB7"/>
<gene>
    <name evidence="2" type="ORF">D7V93_11725</name>
</gene>
<protein>
    <submittedName>
        <fullName evidence="2">Uncharacterized protein</fullName>
    </submittedName>
</protein>